<keyword evidence="7" id="KW-1185">Reference proteome</keyword>
<dbReference type="GO" id="GO:0005829">
    <property type="term" value="C:cytosol"/>
    <property type="evidence" value="ECO:0007669"/>
    <property type="project" value="TreeGrafter"/>
</dbReference>
<dbReference type="Proteomes" id="UP000318405">
    <property type="component" value="Unassembled WGS sequence"/>
</dbReference>
<keyword evidence="2" id="KW-0805">Transcription regulation</keyword>
<dbReference type="PANTHER" id="PTHR30419:SF8">
    <property type="entry name" value="NITROGEN ASSIMILATION TRANSCRIPTIONAL ACTIVATOR-RELATED"/>
    <property type="match status" value="1"/>
</dbReference>
<proteinExistence type="inferred from homology"/>
<dbReference type="EMBL" id="VLTJ01000044">
    <property type="protein sequence ID" value="TSH88515.1"/>
    <property type="molecule type" value="Genomic_DNA"/>
</dbReference>
<dbReference type="Pfam" id="PF03466">
    <property type="entry name" value="LysR_substrate"/>
    <property type="match status" value="1"/>
</dbReference>
<evidence type="ECO:0000256" key="2">
    <source>
        <dbReference type="ARBA" id="ARBA00023015"/>
    </source>
</evidence>
<dbReference type="Gene3D" id="1.10.10.10">
    <property type="entry name" value="Winged helix-like DNA-binding domain superfamily/Winged helix DNA-binding domain"/>
    <property type="match status" value="1"/>
</dbReference>
<dbReference type="SUPFAM" id="SSF46785">
    <property type="entry name" value="Winged helix' DNA-binding domain"/>
    <property type="match status" value="1"/>
</dbReference>
<sequence length="299" mass="32358">MRIEDLRVFLHVARHRSLHRAASVLGVTQSALSKTLARLESGAGGALFERSPRGVVLTSMGQDVIEHARTVITAMDDLYARLDQQRAARAGRVRLAVLPHLVPTLVSPLLAHFLARRPAASFSVHTMLSPQLLGALQGGEVDVACAAMPQDEVPGLAFLPLGPLRVRVVVSAAHPRLERLGDLASLAAERWLMPAQSIYLRQHLEARFAQAGLPAPRVAVESTLSQTAFTELLRHSDLAGVLPERTLGKPEGQGIVGLDGVDTAWEHELALFWRADSGHSPLAREFCDALVAWSHDADL</sequence>
<dbReference type="RefSeq" id="WP_143951386.1">
    <property type="nucleotide sequence ID" value="NZ_BAABMB010000002.1"/>
</dbReference>
<dbReference type="PRINTS" id="PR00039">
    <property type="entry name" value="HTHLYSR"/>
</dbReference>
<comment type="similarity">
    <text evidence="1">Belongs to the LysR transcriptional regulatory family.</text>
</comment>
<name>A0A556A6J3_9BURK</name>
<protein>
    <submittedName>
        <fullName evidence="6">LysR family transcriptional regulator</fullName>
    </submittedName>
</protein>
<dbReference type="GO" id="GO:0003677">
    <property type="term" value="F:DNA binding"/>
    <property type="evidence" value="ECO:0007669"/>
    <property type="project" value="UniProtKB-KW"/>
</dbReference>
<dbReference type="CDD" id="cd05466">
    <property type="entry name" value="PBP2_LTTR_substrate"/>
    <property type="match status" value="1"/>
</dbReference>
<dbReference type="InterPro" id="IPR036390">
    <property type="entry name" value="WH_DNA-bd_sf"/>
</dbReference>
<reference evidence="6 7" key="1">
    <citation type="submission" date="2019-07" db="EMBL/GenBank/DDBJ databases">
        <title>Qingshengfaniella alkalisoli gen. nov., sp. nov., isolated from saline soil.</title>
        <authorList>
            <person name="Xu L."/>
            <person name="Huang X.-X."/>
            <person name="Sun J.-Q."/>
        </authorList>
    </citation>
    <scope>NUCLEOTIDE SEQUENCE [LARGE SCALE GENOMIC DNA]</scope>
    <source>
        <strain evidence="6 7">DSM 27279</strain>
    </source>
</reference>
<organism evidence="6 7">
    <name type="scientific">Verticiella sediminum</name>
    <dbReference type="NCBI Taxonomy" id="1247510"/>
    <lineage>
        <taxon>Bacteria</taxon>
        <taxon>Pseudomonadati</taxon>
        <taxon>Pseudomonadota</taxon>
        <taxon>Betaproteobacteria</taxon>
        <taxon>Burkholderiales</taxon>
        <taxon>Alcaligenaceae</taxon>
        <taxon>Verticiella</taxon>
    </lineage>
</organism>
<keyword evidence="4" id="KW-0804">Transcription</keyword>
<dbReference type="PROSITE" id="PS50931">
    <property type="entry name" value="HTH_LYSR"/>
    <property type="match status" value="1"/>
</dbReference>
<dbReference type="InterPro" id="IPR000847">
    <property type="entry name" value="LysR_HTH_N"/>
</dbReference>
<dbReference type="SUPFAM" id="SSF53850">
    <property type="entry name" value="Periplasmic binding protein-like II"/>
    <property type="match status" value="1"/>
</dbReference>
<evidence type="ECO:0000259" key="5">
    <source>
        <dbReference type="PROSITE" id="PS50931"/>
    </source>
</evidence>
<evidence type="ECO:0000256" key="1">
    <source>
        <dbReference type="ARBA" id="ARBA00009437"/>
    </source>
</evidence>
<dbReference type="InterPro" id="IPR005119">
    <property type="entry name" value="LysR_subst-bd"/>
</dbReference>
<dbReference type="Gene3D" id="3.40.190.290">
    <property type="match status" value="1"/>
</dbReference>
<dbReference type="InterPro" id="IPR050950">
    <property type="entry name" value="HTH-type_LysR_regulators"/>
</dbReference>
<evidence type="ECO:0000313" key="6">
    <source>
        <dbReference type="EMBL" id="TSH88515.1"/>
    </source>
</evidence>
<evidence type="ECO:0000313" key="7">
    <source>
        <dbReference type="Proteomes" id="UP000318405"/>
    </source>
</evidence>
<dbReference type="PANTHER" id="PTHR30419">
    <property type="entry name" value="HTH-TYPE TRANSCRIPTIONAL REGULATOR YBHD"/>
    <property type="match status" value="1"/>
</dbReference>
<dbReference type="OrthoDB" id="9133980at2"/>
<dbReference type="GO" id="GO:0003700">
    <property type="term" value="F:DNA-binding transcription factor activity"/>
    <property type="evidence" value="ECO:0007669"/>
    <property type="project" value="InterPro"/>
</dbReference>
<comment type="caution">
    <text evidence="6">The sequence shown here is derived from an EMBL/GenBank/DDBJ whole genome shotgun (WGS) entry which is preliminary data.</text>
</comment>
<dbReference type="InterPro" id="IPR036388">
    <property type="entry name" value="WH-like_DNA-bd_sf"/>
</dbReference>
<evidence type="ECO:0000256" key="3">
    <source>
        <dbReference type="ARBA" id="ARBA00023125"/>
    </source>
</evidence>
<dbReference type="AlphaFoldDB" id="A0A556A6J3"/>
<feature type="domain" description="HTH lysR-type" evidence="5">
    <location>
        <begin position="1"/>
        <end position="58"/>
    </location>
</feature>
<dbReference type="Pfam" id="PF00126">
    <property type="entry name" value="HTH_1"/>
    <property type="match status" value="1"/>
</dbReference>
<keyword evidence="3" id="KW-0238">DNA-binding</keyword>
<accession>A0A556A6J3</accession>
<gene>
    <name evidence="6" type="ORF">FOZ76_26950</name>
</gene>
<evidence type="ECO:0000256" key="4">
    <source>
        <dbReference type="ARBA" id="ARBA00023163"/>
    </source>
</evidence>
<dbReference type="FunFam" id="1.10.10.10:FF:000001">
    <property type="entry name" value="LysR family transcriptional regulator"/>
    <property type="match status" value="1"/>
</dbReference>